<dbReference type="CDD" id="cd00641">
    <property type="entry name" value="GTP_cyclohydro2"/>
    <property type="match status" value="1"/>
</dbReference>
<evidence type="ECO:0000256" key="6">
    <source>
        <dbReference type="ARBA" id="ARBA00012762"/>
    </source>
</evidence>
<evidence type="ECO:0000256" key="8">
    <source>
        <dbReference type="ARBA" id="ARBA00022723"/>
    </source>
</evidence>
<dbReference type="SUPFAM" id="SSF142695">
    <property type="entry name" value="RibA-like"/>
    <property type="match status" value="1"/>
</dbReference>
<keyword evidence="16" id="KW-0511">Multifunctional enzyme</keyword>
<comment type="similarity">
    <text evidence="5">In the N-terminal section; belongs to the DHBP synthase family.</text>
</comment>
<comment type="pathway">
    <text evidence="4">Cofactor biosynthesis; riboflavin biosynthesis; 5-amino-6-(D-ribitylamino)uracil from GTP: step 1/4.</text>
</comment>
<dbReference type="InterPro" id="IPR000926">
    <property type="entry name" value="RibA"/>
</dbReference>
<dbReference type="NCBIfam" id="TIGR00505">
    <property type="entry name" value="ribA"/>
    <property type="match status" value="1"/>
</dbReference>
<dbReference type="GO" id="GO:0046872">
    <property type="term" value="F:metal ion binding"/>
    <property type="evidence" value="ECO:0007669"/>
    <property type="project" value="UniProtKB-KW"/>
</dbReference>
<dbReference type="NCBIfam" id="NF006803">
    <property type="entry name" value="PRK09311.1"/>
    <property type="match status" value="1"/>
</dbReference>
<keyword evidence="8" id="KW-0479">Metal-binding</keyword>
<evidence type="ECO:0000313" key="19">
    <source>
        <dbReference type="EMBL" id="VAX24693.1"/>
    </source>
</evidence>
<evidence type="ECO:0000256" key="13">
    <source>
        <dbReference type="ARBA" id="ARBA00023134"/>
    </source>
</evidence>
<evidence type="ECO:0000259" key="18">
    <source>
        <dbReference type="Pfam" id="PF00925"/>
    </source>
</evidence>
<evidence type="ECO:0000256" key="16">
    <source>
        <dbReference type="ARBA" id="ARBA00023268"/>
    </source>
</evidence>
<evidence type="ECO:0000256" key="17">
    <source>
        <dbReference type="ARBA" id="ARBA00049295"/>
    </source>
</evidence>
<proteinExistence type="inferred from homology"/>
<reference evidence="19" key="1">
    <citation type="submission" date="2018-06" db="EMBL/GenBank/DDBJ databases">
        <authorList>
            <person name="Zhirakovskaya E."/>
        </authorList>
    </citation>
    <scope>NUCLEOTIDE SEQUENCE</scope>
</reference>
<comment type="cofactor">
    <cofactor evidence="1">
        <name>Mn(2+)</name>
        <dbReference type="ChEBI" id="CHEBI:29035"/>
    </cofactor>
</comment>
<dbReference type="HAMAP" id="MF_00180">
    <property type="entry name" value="RibB"/>
    <property type="match status" value="1"/>
</dbReference>
<dbReference type="GO" id="GO:0005829">
    <property type="term" value="C:cytosol"/>
    <property type="evidence" value="ECO:0007669"/>
    <property type="project" value="TreeGrafter"/>
</dbReference>
<accession>A0A3B1CIX3</accession>
<dbReference type="GO" id="GO:0003935">
    <property type="term" value="F:GTP cyclohydrolase II activity"/>
    <property type="evidence" value="ECO:0007669"/>
    <property type="project" value="UniProtKB-EC"/>
</dbReference>
<dbReference type="EMBL" id="UOGA01000276">
    <property type="protein sequence ID" value="VAX24693.1"/>
    <property type="molecule type" value="Genomic_DNA"/>
</dbReference>
<evidence type="ECO:0000256" key="1">
    <source>
        <dbReference type="ARBA" id="ARBA00001936"/>
    </source>
</evidence>
<dbReference type="Gene3D" id="3.90.870.10">
    <property type="entry name" value="DHBP synthase"/>
    <property type="match status" value="1"/>
</dbReference>
<dbReference type="NCBIfam" id="TIGR00506">
    <property type="entry name" value="ribB"/>
    <property type="match status" value="1"/>
</dbReference>
<evidence type="ECO:0000256" key="2">
    <source>
        <dbReference type="ARBA" id="ARBA00001946"/>
    </source>
</evidence>
<organism evidence="19">
    <name type="scientific">hydrothermal vent metagenome</name>
    <dbReference type="NCBI Taxonomy" id="652676"/>
    <lineage>
        <taxon>unclassified sequences</taxon>
        <taxon>metagenomes</taxon>
        <taxon>ecological metagenomes</taxon>
    </lineage>
</organism>
<evidence type="ECO:0000256" key="3">
    <source>
        <dbReference type="ARBA" id="ARBA00001947"/>
    </source>
</evidence>
<evidence type="ECO:0000256" key="12">
    <source>
        <dbReference type="ARBA" id="ARBA00022842"/>
    </source>
</evidence>
<evidence type="ECO:0000256" key="9">
    <source>
        <dbReference type="ARBA" id="ARBA00022741"/>
    </source>
</evidence>
<name>A0A3B1CIX3_9ZZZZ</name>
<dbReference type="Pfam" id="PF00925">
    <property type="entry name" value="GTP_cyclohydro2"/>
    <property type="match status" value="1"/>
</dbReference>
<dbReference type="HAMAP" id="MF_01283">
    <property type="entry name" value="RibBA"/>
    <property type="match status" value="1"/>
</dbReference>
<dbReference type="InterPro" id="IPR036144">
    <property type="entry name" value="RibA-like_sf"/>
</dbReference>
<dbReference type="AlphaFoldDB" id="A0A3B1CIX3"/>
<dbReference type="EC" id="3.5.4.25" evidence="6"/>
<dbReference type="GO" id="GO:0008686">
    <property type="term" value="F:3,4-dihydroxy-2-butanone-4-phosphate synthase activity"/>
    <property type="evidence" value="ECO:0007669"/>
    <property type="project" value="InterPro"/>
</dbReference>
<keyword evidence="13" id="KW-0342">GTP-binding</keyword>
<comment type="cofactor">
    <cofactor evidence="2">
        <name>Mg(2+)</name>
        <dbReference type="ChEBI" id="CHEBI:18420"/>
    </cofactor>
</comment>
<dbReference type="Pfam" id="PF00926">
    <property type="entry name" value="DHBP_synthase"/>
    <property type="match status" value="1"/>
</dbReference>
<dbReference type="GO" id="GO:0005525">
    <property type="term" value="F:GTP binding"/>
    <property type="evidence" value="ECO:0007669"/>
    <property type="project" value="UniProtKB-KW"/>
</dbReference>
<dbReference type="UniPathway" id="UPA00275">
    <property type="reaction ID" value="UER00400"/>
</dbReference>
<feature type="domain" description="GTP cyclohydrolase II" evidence="18">
    <location>
        <begin position="215"/>
        <end position="380"/>
    </location>
</feature>
<dbReference type="InterPro" id="IPR017945">
    <property type="entry name" value="DHBP_synth_RibB-like_a/b_dom"/>
</dbReference>
<dbReference type="InterPro" id="IPR000422">
    <property type="entry name" value="DHBP_synthase_RibB"/>
</dbReference>
<keyword evidence="12" id="KW-0460">Magnesium</keyword>
<dbReference type="PANTHER" id="PTHR21327">
    <property type="entry name" value="GTP CYCLOHYDROLASE II-RELATED"/>
    <property type="match status" value="1"/>
</dbReference>
<dbReference type="InterPro" id="IPR016299">
    <property type="entry name" value="Riboflavin_synth_RibBA"/>
</dbReference>
<evidence type="ECO:0000256" key="11">
    <source>
        <dbReference type="ARBA" id="ARBA00022833"/>
    </source>
</evidence>
<dbReference type="NCBIfam" id="NF001591">
    <property type="entry name" value="PRK00393.1"/>
    <property type="match status" value="1"/>
</dbReference>
<dbReference type="PANTHER" id="PTHR21327:SF18">
    <property type="entry name" value="3,4-DIHYDROXY-2-BUTANONE 4-PHOSPHATE SYNTHASE"/>
    <property type="match status" value="1"/>
</dbReference>
<evidence type="ECO:0000256" key="5">
    <source>
        <dbReference type="ARBA" id="ARBA00005520"/>
    </source>
</evidence>
<sequence length="413" mass="45489">MEEKDNTRTFNAIEEAVEDLCSGRMIIMIDDEDRENEGDLVIAAEQVTPEAVNFMAREGRGLICLAMTPQRCDELDLPPMVSDNTSSFGTGFTVSIEAREGVTTGISAADRCTTIKTAIDLTKTAKDLARPGHVFPLRSREGGTLVRVGQTEGSVDLCKIAGLYPAAVICEVMNEDGTMARVPQLKEFAERHGLKMITVKDIVEHRLRNEQFVRRAAETKIPTRYGVFNAIAYENTVNDEIHMALTMGDIGKHEPCLVRVHSQCLTGDVFGSERCDCGEQLDMAMKIISDEGRGALLYLFQEGRGIGLINKLKAYALQDEGADTVQANHKLGFKADLRDYGLGAQILRDLGLHQIRLITNNPRKIVGLDGYGLHVVGRVPAICDPKDSNLLYLKAKQAKLGHMLDIKKKTNDV</sequence>
<keyword evidence="7" id="KW-0686">Riboflavin biosynthesis</keyword>
<dbReference type="SUPFAM" id="SSF55821">
    <property type="entry name" value="YrdC/RibB"/>
    <property type="match status" value="1"/>
</dbReference>
<keyword evidence="10 19" id="KW-0378">Hydrolase</keyword>
<dbReference type="FunFam" id="3.40.50.10990:FF:000001">
    <property type="entry name" value="Riboflavin biosynthesis protein RibBA"/>
    <property type="match status" value="1"/>
</dbReference>
<keyword evidence="9" id="KW-0547">Nucleotide-binding</keyword>
<keyword evidence="15 19" id="KW-0456">Lyase</keyword>
<evidence type="ECO:0000256" key="10">
    <source>
        <dbReference type="ARBA" id="ARBA00022801"/>
    </source>
</evidence>
<gene>
    <name evidence="19" type="ORF">MNBD_NITROSPINAE04-2157</name>
</gene>
<evidence type="ECO:0000256" key="7">
    <source>
        <dbReference type="ARBA" id="ARBA00022619"/>
    </source>
</evidence>
<evidence type="ECO:0000256" key="15">
    <source>
        <dbReference type="ARBA" id="ARBA00023239"/>
    </source>
</evidence>
<dbReference type="InterPro" id="IPR032677">
    <property type="entry name" value="GTP_cyclohydro_II"/>
</dbReference>
<keyword evidence="11" id="KW-0862">Zinc</keyword>
<dbReference type="FunFam" id="3.90.870.10:FF:000001">
    <property type="entry name" value="Riboflavin biosynthesis protein RibBA"/>
    <property type="match status" value="1"/>
</dbReference>
<dbReference type="Gene3D" id="3.40.50.10990">
    <property type="entry name" value="GTP cyclohydrolase II"/>
    <property type="match status" value="1"/>
</dbReference>
<comment type="cofactor">
    <cofactor evidence="3">
        <name>Zn(2+)</name>
        <dbReference type="ChEBI" id="CHEBI:29105"/>
    </cofactor>
</comment>
<protein>
    <recommendedName>
        <fullName evidence="6">GTP cyclohydrolase II</fullName>
        <ecNumber evidence="6">3.5.4.25</ecNumber>
    </recommendedName>
</protein>
<keyword evidence="14" id="KW-0464">Manganese</keyword>
<dbReference type="GO" id="GO:0009231">
    <property type="term" value="P:riboflavin biosynthetic process"/>
    <property type="evidence" value="ECO:0007669"/>
    <property type="project" value="UniProtKB-UniPathway"/>
</dbReference>
<dbReference type="PIRSF" id="PIRSF001259">
    <property type="entry name" value="RibA"/>
    <property type="match status" value="1"/>
</dbReference>
<evidence type="ECO:0000256" key="14">
    <source>
        <dbReference type="ARBA" id="ARBA00023211"/>
    </source>
</evidence>
<comment type="catalytic activity">
    <reaction evidence="17">
        <text>GTP + 4 H2O = 2,5-diamino-6-hydroxy-4-(5-phosphoribosylamino)-pyrimidine + formate + 2 phosphate + 3 H(+)</text>
        <dbReference type="Rhea" id="RHEA:23704"/>
        <dbReference type="ChEBI" id="CHEBI:15377"/>
        <dbReference type="ChEBI" id="CHEBI:15378"/>
        <dbReference type="ChEBI" id="CHEBI:15740"/>
        <dbReference type="ChEBI" id="CHEBI:37565"/>
        <dbReference type="ChEBI" id="CHEBI:43474"/>
        <dbReference type="ChEBI" id="CHEBI:58614"/>
        <dbReference type="EC" id="3.5.4.25"/>
    </reaction>
</comment>
<evidence type="ECO:0000256" key="4">
    <source>
        <dbReference type="ARBA" id="ARBA00004853"/>
    </source>
</evidence>
<dbReference type="HAMAP" id="MF_00179">
    <property type="entry name" value="RibA"/>
    <property type="match status" value="1"/>
</dbReference>